<sequence length="418" mass="45717">MGLAGGIVRRVLSKSPCGSSSSAGRGGHSERSPGDHKRRWGSLRLYLCGEENGAGAEDGEDDDDGTVSARSFETCAMTQDAHAPAAADQGRREVNGGARGNAEEVRVKWSPSEPTKPFTEDEAATLIQSAFRRFMARGRLLQEELRRSSGQECCYGEEPKSPASPSMAASVEVQIGESLSNLQLTDDGASVSAQHRAGQNQKPRPQVFRAKEEWDDSTLSSNVLRMRIQSKMEATTRRERALAYAFSQQLRSGGTKKRSSRSEQGEFNVGWSWLERWMATRQAEPGADDSASKNATDAGSAVAGRRVVVVRRRQDVAVEEKESCGSNDVSAISFDGSSAGGRSGLSCYRPGKNRLRGGRSLPRRKVAAASSDHHRLQPRSHKVSKKARQREEKQQLQKDHQVEPEAEAYDPRQPPTDY</sequence>
<feature type="region of interest" description="Disordered" evidence="3">
    <location>
        <begin position="148"/>
        <end position="169"/>
    </location>
</feature>
<proteinExistence type="inferred from homology"/>
<dbReference type="Proteomes" id="UP000011116">
    <property type="component" value="Chromosome 7H"/>
</dbReference>
<evidence type="ECO:0008006" key="6">
    <source>
        <dbReference type="Google" id="ProtNLM"/>
    </source>
</evidence>
<reference evidence="4" key="3">
    <citation type="submission" date="2022-01" db="UniProtKB">
        <authorList>
            <consortium name="EnsemblPlants"/>
        </authorList>
    </citation>
    <scope>IDENTIFICATION</scope>
    <source>
        <strain evidence="4">subsp. vulgare</strain>
    </source>
</reference>
<feature type="region of interest" description="Disordered" evidence="3">
    <location>
        <begin position="187"/>
        <end position="213"/>
    </location>
</feature>
<feature type="region of interest" description="Disordered" evidence="3">
    <location>
        <begin position="51"/>
        <end position="120"/>
    </location>
</feature>
<dbReference type="RefSeq" id="XP_044955926.1">
    <property type="nucleotide sequence ID" value="XM_045099991.1"/>
</dbReference>
<dbReference type="GeneID" id="123406972"/>
<reference evidence="4" key="2">
    <citation type="submission" date="2020-10" db="EMBL/GenBank/DDBJ databases">
        <authorList>
            <person name="Scholz U."/>
            <person name="Mascher M."/>
            <person name="Fiebig A."/>
        </authorList>
    </citation>
    <scope>NUCLEOTIDE SEQUENCE [LARGE SCALE GENOMIC DNA]</scope>
    <source>
        <strain evidence="4">cv. Morex</strain>
    </source>
</reference>
<feature type="region of interest" description="Disordered" evidence="3">
    <location>
        <begin position="282"/>
        <end position="301"/>
    </location>
</feature>
<evidence type="ECO:0000313" key="5">
    <source>
        <dbReference type="Proteomes" id="UP000011116"/>
    </source>
</evidence>
<comment type="similarity">
    <text evidence="2">Belongs to the IQD family.</text>
</comment>
<dbReference type="Gramene" id="HORVU.MOREX.r3.7HG0725050.1">
    <property type="protein sequence ID" value="HORVU.MOREX.r3.7HG0725050.1"/>
    <property type="gene ID" value="HORVU.MOREX.r3.7HG0725050"/>
</dbReference>
<dbReference type="PANTHER" id="PTHR32295:SF15">
    <property type="entry name" value="PROTEIN IQ-DOMAIN 33"/>
    <property type="match status" value="1"/>
</dbReference>
<evidence type="ECO:0000256" key="2">
    <source>
        <dbReference type="ARBA" id="ARBA00024341"/>
    </source>
</evidence>
<keyword evidence="5" id="KW-1185">Reference proteome</keyword>
<evidence type="ECO:0000256" key="3">
    <source>
        <dbReference type="SAM" id="MobiDB-lite"/>
    </source>
</evidence>
<dbReference type="KEGG" id="hvg:123406972"/>
<name>A0A8I6YFI6_HORVV</name>
<feature type="compositionally biased region" description="Basic and acidic residues" evidence="3">
    <location>
        <begin position="389"/>
        <end position="403"/>
    </location>
</feature>
<feature type="compositionally biased region" description="Basic residues" evidence="3">
    <location>
        <begin position="376"/>
        <end position="388"/>
    </location>
</feature>
<feature type="compositionally biased region" description="Low complexity" evidence="3">
    <location>
        <begin position="13"/>
        <end position="23"/>
    </location>
</feature>
<feature type="compositionally biased region" description="Basic residues" evidence="3">
    <location>
        <begin position="351"/>
        <end position="366"/>
    </location>
</feature>
<dbReference type="AlphaFoldDB" id="A0A8I6YFI6"/>
<dbReference type="PANTHER" id="PTHR32295">
    <property type="entry name" value="IQ-DOMAIN 5-RELATED"/>
    <property type="match status" value="1"/>
</dbReference>
<organism evidence="4 5">
    <name type="scientific">Hordeum vulgare subsp. vulgare</name>
    <name type="common">Domesticated barley</name>
    <dbReference type="NCBI Taxonomy" id="112509"/>
    <lineage>
        <taxon>Eukaryota</taxon>
        <taxon>Viridiplantae</taxon>
        <taxon>Streptophyta</taxon>
        <taxon>Embryophyta</taxon>
        <taxon>Tracheophyta</taxon>
        <taxon>Spermatophyta</taxon>
        <taxon>Magnoliopsida</taxon>
        <taxon>Liliopsida</taxon>
        <taxon>Poales</taxon>
        <taxon>Poaceae</taxon>
        <taxon>BOP clade</taxon>
        <taxon>Pooideae</taxon>
        <taxon>Triticodae</taxon>
        <taxon>Triticeae</taxon>
        <taxon>Hordeinae</taxon>
        <taxon>Hordeum</taxon>
    </lineage>
</organism>
<feature type="region of interest" description="Disordered" evidence="3">
    <location>
        <begin position="1"/>
        <end position="37"/>
    </location>
</feature>
<dbReference type="GO" id="GO:0005516">
    <property type="term" value="F:calmodulin binding"/>
    <property type="evidence" value="ECO:0007669"/>
    <property type="project" value="UniProtKB-KW"/>
</dbReference>
<evidence type="ECO:0000256" key="1">
    <source>
        <dbReference type="ARBA" id="ARBA00022860"/>
    </source>
</evidence>
<dbReference type="Gramene" id="HORVU.MOREX.r2.7HG0601290.1">
    <property type="protein sequence ID" value="HORVU.MOREX.r2.7HG0601290.1"/>
    <property type="gene ID" value="HORVU.MOREX.r2.7HG0601290"/>
</dbReference>
<reference evidence="5" key="1">
    <citation type="journal article" date="2012" name="Nature">
        <title>A physical, genetic and functional sequence assembly of the barley genome.</title>
        <authorList>
            <consortium name="The International Barley Genome Sequencing Consortium"/>
            <person name="Mayer K.F."/>
            <person name="Waugh R."/>
            <person name="Brown J.W."/>
            <person name="Schulman A."/>
            <person name="Langridge P."/>
            <person name="Platzer M."/>
            <person name="Fincher G.B."/>
            <person name="Muehlbauer G.J."/>
            <person name="Sato K."/>
            <person name="Close T.J."/>
            <person name="Wise R.P."/>
            <person name="Stein N."/>
        </authorList>
    </citation>
    <scope>NUCLEOTIDE SEQUENCE [LARGE SCALE GENOMIC DNA]</scope>
    <source>
        <strain evidence="5">cv. Morex</strain>
    </source>
</reference>
<feature type="compositionally biased region" description="Polar residues" evidence="3">
    <location>
        <begin position="191"/>
        <end position="203"/>
    </location>
</feature>
<accession>A0A8I6YFI6</accession>
<dbReference type="EnsemblPlants" id="HORVU.MOREX.r3.7HG0725050.1">
    <property type="protein sequence ID" value="HORVU.MOREX.r3.7HG0725050.1"/>
    <property type="gene ID" value="HORVU.MOREX.r3.7HG0725050"/>
</dbReference>
<gene>
    <name evidence="4" type="primary">LOC123406972</name>
</gene>
<dbReference type="OrthoDB" id="779903at2759"/>
<keyword evidence="1" id="KW-0112">Calmodulin-binding</keyword>
<protein>
    <recommendedName>
        <fullName evidence="6">Protein IQ-DOMAIN 1</fullName>
    </recommendedName>
</protein>
<dbReference type="PROSITE" id="PS50096">
    <property type="entry name" value="IQ"/>
    <property type="match status" value="1"/>
</dbReference>
<feature type="region of interest" description="Disordered" evidence="3">
    <location>
        <begin position="316"/>
        <end position="418"/>
    </location>
</feature>
<evidence type="ECO:0000313" key="4">
    <source>
        <dbReference type="EnsemblPlants" id="HORVU.MOREX.r3.7HG0725050.1"/>
    </source>
</evidence>